<reference evidence="6 7" key="1">
    <citation type="submission" date="2015-01" db="EMBL/GenBank/DDBJ databases">
        <title>Ahrensia donghaiensis sp. nov., a novel dimethylsulphoniopropionate-cleavage bacterium isolated from seawater and emended descriptions of the genus Ahrensia and Ahrensia kielensis.</title>
        <authorList>
            <person name="Liu J."/>
        </authorList>
    </citation>
    <scope>NUCLEOTIDE SEQUENCE [LARGE SCALE GENOMIC DNA]</scope>
    <source>
        <strain evidence="6 7">LZD062</strain>
    </source>
</reference>
<keyword evidence="3 5" id="KW-0663">Pyridoxal phosphate</keyword>
<evidence type="ECO:0000256" key="1">
    <source>
        <dbReference type="ARBA" id="ARBA00022642"/>
    </source>
</evidence>
<organism evidence="6 7">
    <name type="scientific">Ahrensia marina</name>
    <dbReference type="NCBI Taxonomy" id="1514904"/>
    <lineage>
        <taxon>Bacteria</taxon>
        <taxon>Pseudomonadati</taxon>
        <taxon>Pseudomonadota</taxon>
        <taxon>Alphaproteobacteria</taxon>
        <taxon>Hyphomicrobiales</taxon>
        <taxon>Ahrensiaceae</taxon>
        <taxon>Ahrensia</taxon>
    </lineage>
</organism>
<dbReference type="InterPro" id="IPR015422">
    <property type="entry name" value="PyrdxlP-dep_Trfase_small"/>
</dbReference>
<dbReference type="Pfam" id="PF22580">
    <property type="entry name" value="KYNU_C"/>
    <property type="match status" value="1"/>
</dbReference>
<evidence type="ECO:0000313" key="7">
    <source>
        <dbReference type="Proteomes" id="UP000038011"/>
    </source>
</evidence>
<evidence type="ECO:0000256" key="2">
    <source>
        <dbReference type="ARBA" id="ARBA00022801"/>
    </source>
</evidence>
<comment type="cofactor">
    <cofactor evidence="5">
        <name>pyridoxal 5'-phosphate</name>
        <dbReference type="ChEBI" id="CHEBI:597326"/>
    </cofactor>
</comment>
<dbReference type="PIRSF" id="PIRSF038800">
    <property type="entry name" value="KYNU"/>
    <property type="match status" value="1"/>
</dbReference>
<dbReference type="UniPathway" id="UPA00334">
    <property type="reaction ID" value="UER00455"/>
</dbReference>
<dbReference type="PANTHER" id="PTHR14084:SF0">
    <property type="entry name" value="KYNURENINASE"/>
    <property type="match status" value="1"/>
</dbReference>
<accession>A0A0M9GNY4</accession>
<comment type="catalytic activity">
    <reaction evidence="5">
        <text>L-kynurenine + H2O = anthranilate + L-alanine + H(+)</text>
        <dbReference type="Rhea" id="RHEA:16813"/>
        <dbReference type="ChEBI" id="CHEBI:15377"/>
        <dbReference type="ChEBI" id="CHEBI:15378"/>
        <dbReference type="ChEBI" id="CHEBI:16567"/>
        <dbReference type="ChEBI" id="CHEBI:57959"/>
        <dbReference type="ChEBI" id="CHEBI:57972"/>
        <dbReference type="EC" id="3.7.1.3"/>
    </reaction>
</comment>
<comment type="pathway">
    <text evidence="5">Amino-acid degradation; L-kynurenine degradation; L-alanine and anthranilate from L-kynurenine: step 1/1.</text>
</comment>
<comment type="catalytic activity">
    <reaction evidence="5">
        <text>3-hydroxy-L-kynurenine + H2O = 3-hydroxyanthranilate + L-alanine + H(+)</text>
        <dbReference type="Rhea" id="RHEA:25143"/>
        <dbReference type="ChEBI" id="CHEBI:15377"/>
        <dbReference type="ChEBI" id="CHEBI:15378"/>
        <dbReference type="ChEBI" id="CHEBI:36559"/>
        <dbReference type="ChEBI" id="CHEBI:57972"/>
        <dbReference type="ChEBI" id="CHEBI:58125"/>
        <dbReference type="EC" id="3.7.1.3"/>
    </reaction>
</comment>
<dbReference type="PANTHER" id="PTHR14084">
    <property type="entry name" value="KYNURENINASE"/>
    <property type="match status" value="1"/>
</dbReference>
<keyword evidence="7" id="KW-1185">Reference proteome</keyword>
<comment type="function">
    <text evidence="5">Catalyzes the cleavage of L-kynurenine (L-Kyn) and L-3-hydroxykynurenine (L-3OHKyn) into anthranilic acid (AA) and 3-hydroxyanthranilic acid (3-OHAA), respectively.</text>
</comment>
<dbReference type="GO" id="GO:0097053">
    <property type="term" value="P:L-kynurenine catabolic process"/>
    <property type="evidence" value="ECO:0007669"/>
    <property type="project" value="UniProtKB-UniPathway"/>
</dbReference>
<dbReference type="GO" id="GO:0005737">
    <property type="term" value="C:cytoplasm"/>
    <property type="evidence" value="ECO:0007669"/>
    <property type="project" value="UniProtKB-UniRule"/>
</dbReference>
<dbReference type="GO" id="GO:0043420">
    <property type="term" value="P:anthranilate metabolic process"/>
    <property type="evidence" value="ECO:0007669"/>
    <property type="project" value="TreeGrafter"/>
</dbReference>
<comment type="caution">
    <text evidence="6">The sequence shown here is derived from an EMBL/GenBank/DDBJ whole genome shotgun (WGS) entry which is preliminary data.</text>
</comment>
<evidence type="ECO:0000313" key="6">
    <source>
        <dbReference type="EMBL" id="KPB01979.1"/>
    </source>
</evidence>
<protein>
    <recommendedName>
        <fullName evidence="4 5">Kynureninase</fullName>
        <ecNumber evidence="4 5">3.7.1.3</ecNumber>
    </recommendedName>
</protein>
<dbReference type="InterPro" id="IPR010111">
    <property type="entry name" value="Kynureninase"/>
</dbReference>
<dbReference type="AlphaFoldDB" id="A0A0M9GNY4"/>
<sequence length="393" mass="43068">MLKKDQFYLPDGVIYLDGNSLGPLPKAAVSQLNKTVEDEWGAMLIKGWNDAGWMKKPSIVGDKIGKLLGCAPGTTVVGDTLSIKVYQALAAALAMRLERKIVLSDNGNFPSDLYIADGLLRTLKQGHELRVVAPEDVYENITEDVAVVMLTQVDYRTGRMHDMQALTKAAHDVGAISIWDLAHSAGAVPVDMTACNAEFAVGCTYKYLNGGPGAPGFIYTRPDIAEDAEPSLAGWLGHAEPFAFDLEYRPARGIERMRVGTPPILQLAALETALAVWDDVSIHDVRAKSIALSELFIREVEANCPQLKLISPRNADERGSQVSFAFEHGYPAMQALIDAGVIGDFRAPDTMRFGFTPLYLDESDVKRAVEILTDIMKNETWKQPRFQKKGDVT</sequence>
<keyword evidence="1 5" id="KW-0662">Pyridine nucleotide biosynthesis</keyword>
<comment type="pathway">
    <text evidence="5">Cofactor biosynthesis; NAD(+) biosynthesis; quinolinate from L-kynurenine: step 2/3.</text>
</comment>
<dbReference type="Gene3D" id="3.40.640.10">
    <property type="entry name" value="Type I PLP-dependent aspartate aminotransferase-like (Major domain)"/>
    <property type="match status" value="1"/>
</dbReference>
<dbReference type="GO" id="GO:0030429">
    <property type="term" value="F:kynureninase activity"/>
    <property type="evidence" value="ECO:0007669"/>
    <property type="project" value="UniProtKB-UniRule"/>
</dbReference>
<dbReference type="GO" id="GO:0019441">
    <property type="term" value="P:L-tryptophan catabolic process to kynurenine"/>
    <property type="evidence" value="ECO:0007669"/>
    <property type="project" value="TreeGrafter"/>
</dbReference>
<dbReference type="NCBIfam" id="TIGR01814">
    <property type="entry name" value="kynureninase"/>
    <property type="match status" value="1"/>
</dbReference>
<dbReference type="GO" id="GO:0030170">
    <property type="term" value="F:pyridoxal phosphate binding"/>
    <property type="evidence" value="ECO:0007669"/>
    <property type="project" value="UniProtKB-UniRule"/>
</dbReference>
<dbReference type="EC" id="3.7.1.3" evidence="4 5"/>
<comment type="similarity">
    <text evidence="5">Belongs to the kynureninase family.</text>
</comment>
<dbReference type="UniPathway" id="UPA00253">
    <property type="reaction ID" value="UER00329"/>
</dbReference>
<dbReference type="InterPro" id="IPR015421">
    <property type="entry name" value="PyrdxlP-dep_Trfase_major"/>
</dbReference>
<name>A0A0M9GNY4_9HYPH</name>
<evidence type="ECO:0000256" key="4">
    <source>
        <dbReference type="NCBIfam" id="TIGR01814"/>
    </source>
</evidence>
<proteinExistence type="inferred from homology"/>
<dbReference type="InterPro" id="IPR015424">
    <property type="entry name" value="PyrdxlP-dep_Trfase"/>
</dbReference>
<dbReference type="Gene3D" id="3.90.1150.10">
    <property type="entry name" value="Aspartate Aminotransferase, domain 1"/>
    <property type="match status" value="1"/>
</dbReference>
<comment type="subunit">
    <text evidence="5">Homodimer.</text>
</comment>
<dbReference type="EMBL" id="JXMU01000007">
    <property type="protein sequence ID" value="KPB01979.1"/>
    <property type="molecule type" value="Genomic_DNA"/>
</dbReference>
<dbReference type="STRING" id="1514904.SU32_05525"/>
<evidence type="ECO:0000256" key="3">
    <source>
        <dbReference type="ARBA" id="ARBA00022898"/>
    </source>
</evidence>
<gene>
    <name evidence="6" type="ORF">SU32_05525</name>
</gene>
<dbReference type="SUPFAM" id="SSF53383">
    <property type="entry name" value="PLP-dependent transferases"/>
    <property type="match status" value="1"/>
</dbReference>
<dbReference type="GO" id="GO:0009435">
    <property type="term" value="P:NAD+ biosynthetic process"/>
    <property type="evidence" value="ECO:0007669"/>
    <property type="project" value="UniProtKB-UniRule"/>
</dbReference>
<dbReference type="Proteomes" id="UP000038011">
    <property type="component" value="Unassembled WGS sequence"/>
</dbReference>
<dbReference type="PATRIC" id="fig|1514904.3.peg.3131"/>
<keyword evidence="2 5" id="KW-0378">Hydrolase</keyword>
<evidence type="ECO:0000256" key="5">
    <source>
        <dbReference type="PIRNR" id="PIRNR038800"/>
    </source>
</evidence>